<gene>
    <name evidence="2" type="ORF">EDC22_101485</name>
</gene>
<dbReference type="AlphaFoldDB" id="A0A4R3MHU4"/>
<dbReference type="PANTHER" id="PTHR43664:SF1">
    <property type="entry name" value="BETA-METHYLMALYL-COA DEHYDRATASE"/>
    <property type="match status" value="1"/>
</dbReference>
<dbReference type="InterPro" id="IPR029069">
    <property type="entry name" value="HotDog_dom_sf"/>
</dbReference>
<dbReference type="Pfam" id="PF01575">
    <property type="entry name" value="MaoC_dehydratas"/>
    <property type="match status" value="1"/>
</dbReference>
<evidence type="ECO:0000259" key="1">
    <source>
        <dbReference type="Pfam" id="PF01575"/>
    </source>
</evidence>
<keyword evidence="3" id="KW-1185">Reference proteome</keyword>
<dbReference type="OrthoDB" id="9797938at2"/>
<dbReference type="InterPro" id="IPR052342">
    <property type="entry name" value="MCH/BMMD"/>
</dbReference>
<dbReference type="SUPFAM" id="SSF54637">
    <property type="entry name" value="Thioesterase/thiol ester dehydrase-isomerase"/>
    <property type="match status" value="1"/>
</dbReference>
<name>A0A4R3MHU4_9HYPH</name>
<comment type="caution">
    <text evidence="2">The sequence shown here is derived from an EMBL/GenBank/DDBJ whole genome shotgun (WGS) entry which is preliminary data.</text>
</comment>
<protein>
    <submittedName>
        <fullName evidence="2">Acyl dehydratase</fullName>
    </submittedName>
</protein>
<dbReference type="Proteomes" id="UP000295678">
    <property type="component" value="Unassembled WGS sequence"/>
</dbReference>
<dbReference type="CDD" id="cd03454">
    <property type="entry name" value="YdeM"/>
    <property type="match status" value="1"/>
</dbReference>
<evidence type="ECO:0000313" key="2">
    <source>
        <dbReference type="EMBL" id="TCT13615.1"/>
    </source>
</evidence>
<proteinExistence type="predicted"/>
<dbReference type="EMBL" id="SMAK01000001">
    <property type="protein sequence ID" value="TCT13615.1"/>
    <property type="molecule type" value="Genomic_DNA"/>
</dbReference>
<accession>A0A4R3MHU4</accession>
<dbReference type="PANTHER" id="PTHR43664">
    <property type="entry name" value="MONOAMINE OXIDASE-RELATED"/>
    <property type="match status" value="1"/>
</dbReference>
<reference evidence="2 3" key="1">
    <citation type="submission" date="2019-03" db="EMBL/GenBank/DDBJ databases">
        <title>Genomic Encyclopedia of Type Strains, Phase IV (KMG-IV): sequencing the most valuable type-strain genomes for metagenomic binning, comparative biology and taxonomic classification.</title>
        <authorList>
            <person name="Goeker M."/>
        </authorList>
    </citation>
    <scope>NUCLEOTIDE SEQUENCE [LARGE SCALE GENOMIC DNA]</scope>
    <source>
        <strain evidence="2 3">DSM 19345</strain>
    </source>
</reference>
<dbReference type="InterPro" id="IPR002539">
    <property type="entry name" value="MaoC-like_dom"/>
</dbReference>
<dbReference type="RefSeq" id="WP_132804980.1">
    <property type="nucleotide sequence ID" value="NZ_SMAK01000001.1"/>
</dbReference>
<organism evidence="2 3">
    <name type="scientific">Tepidamorphus gemmatus</name>
    <dbReference type="NCBI Taxonomy" id="747076"/>
    <lineage>
        <taxon>Bacteria</taxon>
        <taxon>Pseudomonadati</taxon>
        <taxon>Pseudomonadota</taxon>
        <taxon>Alphaproteobacteria</taxon>
        <taxon>Hyphomicrobiales</taxon>
        <taxon>Tepidamorphaceae</taxon>
        <taxon>Tepidamorphus</taxon>
    </lineage>
</organism>
<evidence type="ECO:0000313" key="3">
    <source>
        <dbReference type="Proteomes" id="UP000295678"/>
    </source>
</evidence>
<sequence>MTDHPAKRLAFEDFTTGETVVFHTVTVSAADIVDFATDWDPQPMHLDEEAGRASPLGGLAASGWHMICLIMRGMCDGFLLNSTSQGSPGVDEVNWLKPLKPGDTLTIRYTVLDTRISRSRPHIGLVHFLFEAINQRGETVATIRNPIMFARRDTAEATP</sequence>
<feature type="domain" description="MaoC-like" evidence="1">
    <location>
        <begin position="16"/>
        <end position="118"/>
    </location>
</feature>
<dbReference type="Gene3D" id="3.10.129.10">
    <property type="entry name" value="Hotdog Thioesterase"/>
    <property type="match status" value="1"/>
</dbReference>